<evidence type="ECO:0000256" key="3">
    <source>
        <dbReference type="ARBA" id="ARBA00022679"/>
    </source>
</evidence>
<keyword evidence="2" id="KW-0328">Glycosyltransferase</keyword>
<dbReference type="EMBL" id="QSOV01000001">
    <property type="protein sequence ID" value="RGJ26593.1"/>
    <property type="molecule type" value="Genomic_DNA"/>
</dbReference>
<accession>A0A3E4GUH0</accession>
<name>A0A3E4GUH0_9FIRM</name>
<keyword evidence="4" id="KW-0175">Coiled coil</keyword>
<sequence length="453" mass="53919">MGCCWRCRIMVSVLMCTYNQRFCLQQAIDSVLCQTYPDFEFVIVDDGSTDGTEELIKSYQDPRIRYFKLDQNSFYCYAANQGLDHCQGDYVAFMNSDDAWLPDKLEKQVSVMEQNRMLGACFTRVYLVDESGNEISEECRDMAALFDRKCTTQNEYLHTLLQSGNFLCHPSALVRKSVLDKIGYFNLLYRQLADYDLWLRLVSESEITILEERLIRFQWDIKGKKQISMSTRENSVRSFNESVMIRKNYIEKMSEKNFFQFFRGDFQNPDSTSHLQLEFEKAFWLMKCTTKEPGLKAAGMEMLERAMREENAMETLRAHFHMDIFDLYQWTGEHMYKTPWLISEIEEGSQQLAYYKDIIRQKDEYIGQQKEQLEKQNAAIEQQQEYIEGQRRQTAHYEKQLDELGRRMEQKTGQLKKYEDKIREQDEMIQIYANSTSWKITEPMRKIMRLLKK</sequence>
<evidence type="ECO:0000259" key="5">
    <source>
        <dbReference type="Pfam" id="PF00535"/>
    </source>
</evidence>
<gene>
    <name evidence="6" type="ORF">DXD67_02195</name>
</gene>
<protein>
    <submittedName>
        <fullName evidence="6">Glycosyltransferase</fullName>
    </submittedName>
</protein>
<evidence type="ECO:0000256" key="2">
    <source>
        <dbReference type="ARBA" id="ARBA00022676"/>
    </source>
</evidence>
<dbReference type="Pfam" id="PF00535">
    <property type="entry name" value="Glycos_transf_2"/>
    <property type="match status" value="1"/>
</dbReference>
<dbReference type="PANTHER" id="PTHR43685:SF5">
    <property type="entry name" value="GLYCOSYLTRANSFERASE EPSE-RELATED"/>
    <property type="match status" value="1"/>
</dbReference>
<dbReference type="InterPro" id="IPR029044">
    <property type="entry name" value="Nucleotide-diphossugar_trans"/>
</dbReference>
<dbReference type="InterPro" id="IPR001173">
    <property type="entry name" value="Glyco_trans_2-like"/>
</dbReference>
<dbReference type="GO" id="GO:0016757">
    <property type="term" value="F:glycosyltransferase activity"/>
    <property type="evidence" value="ECO:0007669"/>
    <property type="project" value="UniProtKB-KW"/>
</dbReference>
<evidence type="ECO:0000256" key="4">
    <source>
        <dbReference type="SAM" id="Coils"/>
    </source>
</evidence>
<keyword evidence="3 6" id="KW-0808">Transferase</keyword>
<dbReference type="Gene3D" id="3.90.550.10">
    <property type="entry name" value="Spore Coat Polysaccharide Biosynthesis Protein SpsA, Chain A"/>
    <property type="match status" value="1"/>
</dbReference>
<proteinExistence type="inferred from homology"/>
<dbReference type="SUPFAM" id="SSF53448">
    <property type="entry name" value="Nucleotide-diphospho-sugar transferases"/>
    <property type="match status" value="1"/>
</dbReference>
<dbReference type="InterPro" id="IPR050834">
    <property type="entry name" value="Glycosyltransf_2"/>
</dbReference>
<feature type="coiled-coil region" evidence="4">
    <location>
        <begin position="366"/>
        <end position="435"/>
    </location>
</feature>
<evidence type="ECO:0000313" key="6">
    <source>
        <dbReference type="EMBL" id="RGJ26593.1"/>
    </source>
</evidence>
<reference evidence="6 7" key="1">
    <citation type="submission" date="2018-08" db="EMBL/GenBank/DDBJ databases">
        <title>A genome reference for cultivated species of the human gut microbiota.</title>
        <authorList>
            <person name="Zou Y."/>
            <person name="Xue W."/>
            <person name="Luo G."/>
        </authorList>
    </citation>
    <scope>NUCLEOTIDE SEQUENCE [LARGE SCALE GENOMIC DNA]</scope>
    <source>
        <strain evidence="6 7">TM07-19</strain>
    </source>
</reference>
<dbReference type="AlphaFoldDB" id="A0A3E4GUH0"/>
<organism evidence="6 7">
    <name type="scientific">Coprococcus comes</name>
    <dbReference type="NCBI Taxonomy" id="410072"/>
    <lineage>
        <taxon>Bacteria</taxon>
        <taxon>Bacillati</taxon>
        <taxon>Bacillota</taxon>
        <taxon>Clostridia</taxon>
        <taxon>Lachnospirales</taxon>
        <taxon>Lachnospiraceae</taxon>
        <taxon>Coprococcus</taxon>
    </lineage>
</organism>
<feature type="domain" description="Glycosyltransferase 2-like" evidence="5">
    <location>
        <begin position="12"/>
        <end position="182"/>
    </location>
</feature>
<comment type="caution">
    <text evidence="6">The sequence shown here is derived from an EMBL/GenBank/DDBJ whole genome shotgun (WGS) entry which is preliminary data.</text>
</comment>
<comment type="similarity">
    <text evidence="1">Belongs to the glycosyltransferase 2 family.</text>
</comment>
<dbReference type="Proteomes" id="UP000260655">
    <property type="component" value="Unassembled WGS sequence"/>
</dbReference>
<evidence type="ECO:0000313" key="7">
    <source>
        <dbReference type="Proteomes" id="UP000260655"/>
    </source>
</evidence>
<dbReference type="PANTHER" id="PTHR43685">
    <property type="entry name" value="GLYCOSYLTRANSFERASE"/>
    <property type="match status" value="1"/>
</dbReference>
<evidence type="ECO:0000256" key="1">
    <source>
        <dbReference type="ARBA" id="ARBA00006739"/>
    </source>
</evidence>